<comment type="caution">
    <text evidence="3">The sequence shown here is derived from an EMBL/GenBank/DDBJ whole genome shotgun (WGS) entry which is preliminary data.</text>
</comment>
<dbReference type="SUPFAM" id="SSF110836">
    <property type="entry name" value="Hypothetical protein SAV1430"/>
    <property type="match status" value="1"/>
</dbReference>
<evidence type="ECO:0000313" key="3">
    <source>
        <dbReference type="EMBL" id="MBB6428905.1"/>
    </source>
</evidence>
<dbReference type="Proteomes" id="UP000541810">
    <property type="component" value="Unassembled WGS sequence"/>
</dbReference>
<dbReference type="RefSeq" id="WP_184676454.1">
    <property type="nucleotide sequence ID" value="NZ_JACHGY010000001.1"/>
</dbReference>
<sequence length="101" mass="10894">MASPSLQIEDTPNPQAMKFIAERPFSPLPIAENAPARMRSYRSAEDAQAAEDALAVAVFAAGPIVSVMVVANFVTVNKKPSGRWSRLQPKVEAALRPFLEG</sequence>
<dbReference type="SMART" id="SM00932">
    <property type="entry name" value="Nfu_N"/>
    <property type="match status" value="1"/>
</dbReference>
<name>A0A7X0H6W4_9BACT</name>
<dbReference type="InterPro" id="IPR036498">
    <property type="entry name" value="Nfu/NifU_N_sf"/>
</dbReference>
<dbReference type="Gene3D" id="3.30.1370.70">
    <property type="entry name" value="Scaffold protein Nfu/NifU, N-terminal domain"/>
    <property type="match status" value="1"/>
</dbReference>
<dbReference type="InterPro" id="IPR014824">
    <property type="entry name" value="Nfu/NifU_N"/>
</dbReference>
<keyword evidence="4" id="KW-1185">Reference proteome</keyword>
<keyword evidence="1" id="KW-1133">Transmembrane helix</keyword>
<evidence type="ECO:0000256" key="1">
    <source>
        <dbReference type="SAM" id="Phobius"/>
    </source>
</evidence>
<keyword evidence="1" id="KW-0472">Membrane</keyword>
<gene>
    <name evidence="3" type="ORF">HNQ40_000711</name>
</gene>
<dbReference type="Pfam" id="PF08712">
    <property type="entry name" value="Nfu_N"/>
    <property type="match status" value="1"/>
</dbReference>
<evidence type="ECO:0000313" key="4">
    <source>
        <dbReference type="Proteomes" id="UP000541810"/>
    </source>
</evidence>
<proteinExistence type="predicted"/>
<keyword evidence="1" id="KW-0812">Transmembrane</keyword>
<protein>
    <recommendedName>
        <fullName evidence="2">Scaffold protein Nfu/NifU N-terminal domain-containing protein</fullName>
    </recommendedName>
</protein>
<reference evidence="3 4" key="1">
    <citation type="submission" date="2020-08" db="EMBL/GenBank/DDBJ databases">
        <title>Genomic Encyclopedia of Type Strains, Phase IV (KMG-IV): sequencing the most valuable type-strain genomes for metagenomic binning, comparative biology and taxonomic classification.</title>
        <authorList>
            <person name="Goeker M."/>
        </authorList>
    </citation>
    <scope>NUCLEOTIDE SEQUENCE [LARGE SCALE GENOMIC DNA]</scope>
    <source>
        <strain evidence="3 4">DSM 103725</strain>
    </source>
</reference>
<organism evidence="3 4">
    <name type="scientific">Algisphaera agarilytica</name>
    <dbReference type="NCBI Taxonomy" id="1385975"/>
    <lineage>
        <taxon>Bacteria</taxon>
        <taxon>Pseudomonadati</taxon>
        <taxon>Planctomycetota</taxon>
        <taxon>Phycisphaerae</taxon>
        <taxon>Phycisphaerales</taxon>
        <taxon>Phycisphaeraceae</taxon>
        <taxon>Algisphaera</taxon>
    </lineage>
</organism>
<dbReference type="EMBL" id="JACHGY010000001">
    <property type="protein sequence ID" value="MBB6428905.1"/>
    <property type="molecule type" value="Genomic_DNA"/>
</dbReference>
<feature type="domain" description="Scaffold protein Nfu/NifU N-terminal" evidence="2">
    <location>
        <begin position="6"/>
        <end position="101"/>
    </location>
</feature>
<evidence type="ECO:0000259" key="2">
    <source>
        <dbReference type="SMART" id="SM00932"/>
    </source>
</evidence>
<dbReference type="AlphaFoldDB" id="A0A7X0H6W4"/>
<feature type="transmembrane region" description="Helical" evidence="1">
    <location>
        <begin position="53"/>
        <end position="76"/>
    </location>
</feature>
<accession>A0A7X0H6W4</accession>